<evidence type="ECO:0000313" key="2">
    <source>
        <dbReference type="EMBL" id="MTV56444.1"/>
    </source>
</evidence>
<dbReference type="Proteomes" id="UP000430634">
    <property type="component" value="Unassembled WGS sequence"/>
</dbReference>
<sequence length="326" mass="36235">MKIFLDEATWRKVVADFDITDIAVRDRNIVQLCLKTKMSNEDASQLLNEDIPSRIVTLFLDRAPGNNFGFQELQGMRYPSVGVSRAPFPRPSGLIVSRSSKGDVWPFGGGNGPMEFIAPDGGRPATRRLKCINGYTYSVGTGRRVYRRTAVGKWLRIDNGLPQTESSTAQGFSDLDAFSESDMYAVGGNGDVWHFDGAKWTQQGFPSNVELATVTCAGDGNVYISGEGGSLWVGNKSTWKRIYKGSSSILWNDVLWFQDKLWLASDYQFRQWNGKELVPVKHEGENVYITGHMDAYDGILVVASLDTVMQFDGKSWQVLVAPYPVS</sequence>
<evidence type="ECO:0000313" key="4">
    <source>
        <dbReference type="Proteomes" id="UP000622638"/>
    </source>
</evidence>
<organism evidence="2 3">
    <name type="scientific">Pseudoduganella buxea</name>
    <dbReference type="NCBI Taxonomy" id="1949069"/>
    <lineage>
        <taxon>Bacteria</taxon>
        <taxon>Pseudomonadati</taxon>
        <taxon>Pseudomonadota</taxon>
        <taxon>Betaproteobacteria</taxon>
        <taxon>Burkholderiales</taxon>
        <taxon>Oxalobacteraceae</taxon>
        <taxon>Telluria group</taxon>
        <taxon>Pseudoduganella</taxon>
    </lineage>
</organism>
<keyword evidence="4" id="KW-1185">Reference proteome</keyword>
<dbReference type="InterPro" id="IPR011047">
    <property type="entry name" value="Quinoprotein_ADH-like_sf"/>
</dbReference>
<name>A0A6I3T4R6_9BURK</name>
<gene>
    <name evidence="1" type="ORF">GCM10011572_53760</name>
    <name evidence="2" type="ORF">GM672_27390</name>
</gene>
<dbReference type="AlphaFoldDB" id="A0A6I3T4R6"/>
<reference evidence="2 3" key="3">
    <citation type="submission" date="2019-11" db="EMBL/GenBank/DDBJ databases">
        <title>Type strains purchased from KCTC, JCM and DSMZ.</title>
        <authorList>
            <person name="Lu H."/>
        </authorList>
    </citation>
    <scope>NUCLEOTIDE SEQUENCE [LARGE SCALE GENOMIC DNA]</scope>
    <source>
        <strain evidence="2 3">KCTC 52429</strain>
    </source>
</reference>
<reference evidence="1" key="4">
    <citation type="submission" date="2024-05" db="EMBL/GenBank/DDBJ databases">
        <authorList>
            <person name="Sun Q."/>
            <person name="Zhou Y."/>
        </authorList>
    </citation>
    <scope>NUCLEOTIDE SEQUENCE</scope>
    <source>
        <strain evidence="1">CGMCC 1.15931</strain>
    </source>
</reference>
<comment type="caution">
    <text evidence="2">The sequence shown here is derived from an EMBL/GenBank/DDBJ whole genome shotgun (WGS) entry which is preliminary data.</text>
</comment>
<dbReference type="SUPFAM" id="SSF50998">
    <property type="entry name" value="Quinoprotein alcohol dehydrogenase-like"/>
    <property type="match status" value="1"/>
</dbReference>
<reference evidence="1" key="1">
    <citation type="journal article" date="2014" name="Int. J. Syst. Evol. Microbiol.">
        <title>Complete genome of a new Firmicutes species belonging to the dominant human colonic microbiota ('Ruminococcus bicirculans') reveals two chromosomes and a selective capacity to utilize plant glucans.</title>
        <authorList>
            <consortium name="NISC Comparative Sequencing Program"/>
            <person name="Wegmann U."/>
            <person name="Louis P."/>
            <person name="Goesmann A."/>
            <person name="Henrissat B."/>
            <person name="Duncan S.H."/>
            <person name="Flint H.J."/>
        </authorList>
    </citation>
    <scope>NUCLEOTIDE SEQUENCE</scope>
    <source>
        <strain evidence="1">CGMCC 1.15931</strain>
    </source>
</reference>
<accession>A0A6I3T4R6</accession>
<dbReference type="OrthoDB" id="5516213at2"/>
<proteinExistence type="predicted"/>
<dbReference type="RefSeq" id="WP_155473653.1">
    <property type="nucleotide sequence ID" value="NZ_BMKG01000061.1"/>
</dbReference>
<protein>
    <submittedName>
        <fullName evidence="2">Uncharacterized protein</fullName>
    </submittedName>
</protein>
<evidence type="ECO:0000313" key="3">
    <source>
        <dbReference type="Proteomes" id="UP000430634"/>
    </source>
</evidence>
<dbReference type="EMBL" id="WNKZ01000187">
    <property type="protein sequence ID" value="MTV56444.1"/>
    <property type="molecule type" value="Genomic_DNA"/>
</dbReference>
<evidence type="ECO:0000313" key="1">
    <source>
        <dbReference type="EMBL" id="GGC25633.1"/>
    </source>
</evidence>
<dbReference type="EMBL" id="BMKG01000061">
    <property type="protein sequence ID" value="GGC25633.1"/>
    <property type="molecule type" value="Genomic_DNA"/>
</dbReference>
<reference evidence="4" key="2">
    <citation type="journal article" date="2019" name="Int. J. Syst. Evol. Microbiol.">
        <title>The Global Catalogue of Microorganisms (GCM) 10K type strain sequencing project: providing services to taxonomists for standard genome sequencing and annotation.</title>
        <authorList>
            <consortium name="The Broad Institute Genomics Platform"/>
            <consortium name="The Broad Institute Genome Sequencing Center for Infectious Disease"/>
            <person name="Wu L."/>
            <person name="Ma J."/>
        </authorList>
    </citation>
    <scope>NUCLEOTIDE SEQUENCE [LARGE SCALE GENOMIC DNA]</scope>
    <source>
        <strain evidence="4">CGMCC 1.15931</strain>
    </source>
</reference>
<dbReference type="Proteomes" id="UP000622638">
    <property type="component" value="Unassembled WGS sequence"/>
</dbReference>